<dbReference type="Pfam" id="PF00294">
    <property type="entry name" value="PfkB"/>
    <property type="match status" value="1"/>
</dbReference>
<dbReference type="PANTHER" id="PTHR10584">
    <property type="entry name" value="SUGAR KINASE"/>
    <property type="match status" value="1"/>
</dbReference>
<feature type="binding site" evidence="9">
    <location>
        <begin position="39"/>
        <end position="43"/>
    </location>
    <ligand>
        <name>substrate</name>
    </ligand>
</feature>
<keyword evidence="8 9" id="KW-0119">Carbohydrate metabolism</keyword>
<dbReference type="HOGENOM" id="CLU_027634_2_1_6"/>
<evidence type="ECO:0000256" key="3">
    <source>
        <dbReference type="ARBA" id="ARBA00022741"/>
    </source>
</evidence>
<dbReference type="eggNOG" id="COG0524">
    <property type="taxonomic scope" value="Bacteria"/>
</dbReference>
<dbReference type="InterPro" id="IPR029056">
    <property type="entry name" value="Ribokinase-like"/>
</dbReference>
<evidence type="ECO:0000256" key="6">
    <source>
        <dbReference type="ARBA" id="ARBA00022842"/>
    </source>
</evidence>
<protein>
    <recommendedName>
        <fullName evidence="9">Ribokinase</fullName>
        <shortName evidence="9">RK</shortName>
        <ecNumber evidence="9">2.7.1.15</ecNumber>
    </recommendedName>
</protein>
<feature type="binding site" evidence="9">
    <location>
        <position position="285"/>
    </location>
    <ligand>
        <name>K(+)</name>
        <dbReference type="ChEBI" id="CHEBI:29103"/>
    </ligand>
</feature>
<feature type="binding site" evidence="9">
    <location>
        <begin position="11"/>
        <end position="13"/>
    </location>
    <ligand>
        <name>substrate</name>
    </ligand>
</feature>
<feature type="binding site" evidence="9">
    <location>
        <position position="139"/>
    </location>
    <ligand>
        <name>substrate</name>
    </ligand>
</feature>
<comment type="catalytic activity">
    <reaction evidence="9">
        <text>D-ribose + ATP = D-ribose 5-phosphate + ADP + H(+)</text>
        <dbReference type="Rhea" id="RHEA:13697"/>
        <dbReference type="ChEBI" id="CHEBI:15378"/>
        <dbReference type="ChEBI" id="CHEBI:30616"/>
        <dbReference type="ChEBI" id="CHEBI:47013"/>
        <dbReference type="ChEBI" id="CHEBI:78346"/>
        <dbReference type="ChEBI" id="CHEBI:456216"/>
        <dbReference type="EC" id="2.7.1.15"/>
    </reaction>
</comment>
<evidence type="ECO:0000256" key="7">
    <source>
        <dbReference type="ARBA" id="ARBA00022958"/>
    </source>
</evidence>
<dbReference type="EMBL" id="AEVO01000143">
    <property type="protein sequence ID" value="EFY06204.1"/>
    <property type="molecule type" value="Genomic_DNA"/>
</dbReference>
<dbReference type="InterPro" id="IPR011611">
    <property type="entry name" value="PfkB_dom"/>
</dbReference>
<feature type="active site" description="Proton acceptor" evidence="9">
    <location>
        <position position="250"/>
    </location>
</feature>
<dbReference type="GO" id="GO:0019303">
    <property type="term" value="P:D-ribose catabolic process"/>
    <property type="evidence" value="ECO:0007669"/>
    <property type="project" value="UniProtKB-UniRule"/>
</dbReference>
<dbReference type="SUPFAM" id="SSF53613">
    <property type="entry name" value="Ribokinase-like"/>
    <property type="match status" value="1"/>
</dbReference>
<name>E8LMM0_SUCHY</name>
<feature type="binding site" evidence="9">
    <location>
        <position position="250"/>
    </location>
    <ligand>
        <name>substrate</name>
    </ligand>
</feature>
<evidence type="ECO:0000256" key="8">
    <source>
        <dbReference type="ARBA" id="ARBA00023277"/>
    </source>
</evidence>
<keyword evidence="6 9" id="KW-0460">Magnesium</keyword>
<gene>
    <name evidence="9" type="primary">rbsK</name>
    <name evidence="11" type="ORF">HMPREF9444_02014</name>
</gene>
<organism evidence="11 12">
    <name type="scientific">Succinatimonas hippei (strain DSM 22608 / JCM 16073 / KCTC 15190 / YIT 12066)</name>
    <dbReference type="NCBI Taxonomy" id="762983"/>
    <lineage>
        <taxon>Bacteria</taxon>
        <taxon>Pseudomonadati</taxon>
        <taxon>Pseudomonadota</taxon>
        <taxon>Gammaproteobacteria</taxon>
        <taxon>Aeromonadales</taxon>
        <taxon>Succinivibrionaceae</taxon>
        <taxon>Succinatimonas</taxon>
    </lineage>
</organism>
<dbReference type="InterPro" id="IPR002139">
    <property type="entry name" value="Ribo/fructo_kinase"/>
</dbReference>
<feature type="binding site" evidence="9">
    <location>
        <position position="280"/>
    </location>
    <ligand>
        <name>K(+)</name>
        <dbReference type="ChEBI" id="CHEBI:29103"/>
    </ligand>
</feature>
<evidence type="ECO:0000256" key="5">
    <source>
        <dbReference type="ARBA" id="ARBA00022840"/>
    </source>
</evidence>
<evidence type="ECO:0000313" key="12">
    <source>
        <dbReference type="Proteomes" id="UP000018458"/>
    </source>
</evidence>
<dbReference type="Gene3D" id="3.40.1190.20">
    <property type="match status" value="1"/>
</dbReference>
<keyword evidence="4 9" id="KW-0418">Kinase</keyword>
<evidence type="ECO:0000256" key="9">
    <source>
        <dbReference type="HAMAP-Rule" id="MF_01987"/>
    </source>
</evidence>
<dbReference type="GO" id="GO:0004747">
    <property type="term" value="F:ribokinase activity"/>
    <property type="evidence" value="ECO:0007669"/>
    <property type="project" value="UniProtKB-UniRule"/>
</dbReference>
<keyword evidence="3 9" id="KW-0547">Nucleotide-binding</keyword>
<dbReference type="HAMAP" id="MF_01987">
    <property type="entry name" value="Ribokinase"/>
    <property type="match status" value="1"/>
</dbReference>
<feature type="domain" description="Carbohydrate kinase PfkB" evidence="10">
    <location>
        <begin position="2"/>
        <end position="292"/>
    </location>
</feature>
<dbReference type="Proteomes" id="UP000018458">
    <property type="component" value="Unassembled WGS sequence"/>
</dbReference>
<feature type="binding site" evidence="9">
    <location>
        <position position="289"/>
    </location>
    <ligand>
        <name>K(+)</name>
        <dbReference type="ChEBI" id="CHEBI:29103"/>
    </ligand>
</feature>
<dbReference type="InterPro" id="IPR011877">
    <property type="entry name" value="Ribokinase"/>
</dbReference>
<dbReference type="RefSeq" id="WP_009144158.1">
    <property type="nucleotide sequence ID" value="NZ_GL831067.1"/>
</dbReference>
<comment type="similarity">
    <text evidence="9">Belongs to the carbohydrate kinase PfkB family. Ribokinase subfamily.</text>
</comment>
<feature type="binding site" evidence="9">
    <location>
        <position position="182"/>
    </location>
    <ligand>
        <name>ATP</name>
        <dbReference type="ChEBI" id="CHEBI:30616"/>
    </ligand>
</feature>
<dbReference type="PRINTS" id="PR00990">
    <property type="entry name" value="RIBOKINASE"/>
</dbReference>
<feature type="binding site" evidence="9">
    <location>
        <position position="244"/>
    </location>
    <ligand>
        <name>K(+)</name>
        <dbReference type="ChEBI" id="CHEBI:29103"/>
    </ligand>
</feature>
<evidence type="ECO:0000256" key="1">
    <source>
        <dbReference type="ARBA" id="ARBA00022679"/>
    </source>
</evidence>
<comment type="pathway">
    <text evidence="9">Carbohydrate metabolism; D-ribose degradation; D-ribose 5-phosphate from beta-D-ribopyranose: step 2/2.</text>
</comment>
<evidence type="ECO:0000256" key="2">
    <source>
        <dbReference type="ARBA" id="ARBA00022723"/>
    </source>
</evidence>
<feature type="binding site" evidence="9">
    <location>
        <position position="283"/>
    </location>
    <ligand>
        <name>K(+)</name>
        <dbReference type="ChEBI" id="CHEBI:29103"/>
    </ligand>
</feature>
<keyword evidence="7 9" id="KW-0630">Potassium</keyword>
<sequence length="309" mass="32815">MPSVLNFGSLNIDYVYGVEHFVSAGETLASTSREVFAGGKGLNQSVAFAKAGCSVYHAGAIGKFDGEILLNVLKKAGVDISNIQLREDVTSGHTVIQVDKNGQNCILLYGGANQSLQKDHIKQVLSKFTVGDLLMLQNEVNNLDYMMEEASARGIQIAFNVSPFCPALLNLPLHLCSYLLVNEVEAAGIAQCSPNEKPEKLLAALEKHLPDVNIVLTLGARGSIFKPVGSDPLYQGIFKVQAIDTTASGDTYTGFLLGSLLQGKNAKEALKIAACAAAVAVTRKGAAPSIPSLQEVLTSDLIKNEDCSF</sequence>
<keyword evidence="9" id="KW-0963">Cytoplasm</keyword>
<dbReference type="OrthoDB" id="9776822at2"/>
<dbReference type="PANTHER" id="PTHR10584:SF166">
    <property type="entry name" value="RIBOKINASE"/>
    <property type="match status" value="1"/>
</dbReference>
<keyword evidence="2 9" id="KW-0479">Metal-binding</keyword>
<comment type="cofactor">
    <cofactor evidence="9">
        <name>Mg(2+)</name>
        <dbReference type="ChEBI" id="CHEBI:18420"/>
    </cofactor>
    <text evidence="9">Requires a divalent cation, most likely magnesium in vivo, as an electrophilic catalyst to aid phosphoryl group transfer. It is the chelate of the metal and the nucleotide that is the actual substrate.</text>
</comment>
<proteinExistence type="inferred from homology"/>
<feature type="binding site" evidence="9">
    <location>
        <begin position="217"/>
        <end position="222"/>
    </location>
    <ligand>
        <name>ATP</name>
        <dbReference type="ChEBI" id="CHEBI:30616"/>
    </ligand>
</feature>
<dbReference type="UniPathway" id="UPA00916">
    <property type="reaction ID" value="UER00889"/>
</dbReference>
<comment type="subcellular location">
    <subcellularLocation>
        <location evidence="9">Cytoplasm</location>
    </subcellularLocation>
</comment>
<keyword evidence="12" id="KW-1185">Reference proteome</keyword>
<feature type="binding site" evidence="9">
    <location>
        <position position="246"/>
    </location>
    <ligand>
        <name>K(+)</name>
        <dbReference type="ChEBI" id="CHEBI:29103"/>
    </ligand>
</feature>
<evidence type="ECO:0000259" key="10">
    <source>
        <dbReference type="Pfam" id="PF00294"/>
    </source>
</evidence>
<feature type="binding site" evidence="9">
    <location>
        <begin position="249"/>
        <end position="250"/>
    </location>
    <ligand>
        <name>ATP</name>
        <dbReference type="ChEBI" id="CHEBI:30616"/>
    </ligand>
</feature>
<dbReference type="EC" id="2.7.1.15" evidence="9"/>
<evidence type="ECO:0000256" key="4">
    <source>
        <dbReference type="ARBA" id="ARBA00022777"/>
    </source>
</evidence>
<dbReference type="CDD" id="cd01174">
    <property type="entry name" value="ribokinase"/>
    <property type="match status" value="1"/>
</dbReference>
<dbReference type="GO" id="GO:0046872">
    <property type="term" value="F:metal ion binding"/>
    <property type="evidence" value="ECO:0007669"/>
    <property type="project" value="UniProtKB-KW"/>
</dbReference>
<dbReference type="STRING" id="762983.HMPREF9444_02014"/>
<comment type="activity regulation">
    <text evidence="9">Activated by a monovalent cation that binds near, but not in, the active site. The most likely occupant of the site in vivo is potassium. Ion binding induces a conformational change that may alter substrate affinity.</text>
</comment>
<comment type="subunit">
    <text evidence="9">Homodimer.</text>
</comment>
<accession>E8LMM0</accession>
<keyword evidence="1 9" id="KW-0808">Transferase</keyword>
<dbReference type="GO" id="GO:0005737">
    <property type="term" value="C:cytoplasm"/>
    <property type="evidence" value="ECO:0007669"/>
    <property type="project" value="UniProtKB-SubCell"/>
</dbReference>
<comment type="function">
    <text evidence="9">Catalyzes the phosphorylation of ribose at O-5 in a reaction requiring ATP and magnesium. The resulting D-ribose-5-phosphate can then be used either for sythesis of nucleotides, histidine, and tryptophan, or as a component of the pentose phosphate pathway.</text>
</comment>
<keyword evidence="5 9" id="KW-0067">ATP-binding</keyword>
<comment type="caution">
    <text evidence="9">Lacks conserved residue(s) required for the propagation of feature annotation.</text>
</comment>
<dbReference type="AlphaFoldDB" id="E8LMM0"/>
<comment type="caution">
    <text evidence="11">The sequence shown here is derived from an EMBL/GenBank/DDBJ whole genome shotgun (WGS) entry which is preliminary data.</text>
</comment>
<dbReference type="GO" id="GO:0005524">
    <property type="term" value="F:ATP binding"/>
    <property type="evidence" value="ECO:0007669"/>
    <property type="project" value="UniProtKB-UniRule"/>
</dbReference>
<evidence type="ECO:0000313" key="11">
    <source>
        <dbReference type="EMBL" id="EFY06204.1"/>
    </source>
</evidence>
<reference evidence="11 12" key="1">
    <citation type="submission" date="2011-01" db="EMBL/GenBank/DDBJ databases">
        <authorList>
            <person name="Weinstock G."/>
            <person name="Sodergren E."/>
            <person name="Clifton S."/>
            <person name="Fulton L."/>
            <person name="Fulton B."/>
            <person name="Courtney L."/>
            <person name="Fronick C."/>
            <person name="Harrison M."/>
            <person name="Strong C."/>
            <person name="Farmer C."/>
            <person name="Delahaunty K."/>
            <person name="Markovic C."/>
            <person name="Hall O."/>
            <person name="Minx P."/>
            <person name="Tomlinson C."/>
            <person name="Mitreva M."/>
            <person name="Hou S."/>
            <person name="Chen J."/>
            <person name="Wollam A."/>
            <person name="Pepin K.H."/>
            <person name="Johnson M."/>
            <person name="Bhonagiri V."/>
            <person name="Zhang X."/>
            <person name="Suruliraj S."/>
            <person name="Warren W."/>
            <person name="Chinwalla A."/>
            <person name="Mardis E.R."/>
            <person name="Wilson R.K."/>
        </authorList>
    </citation>
    <scope>NUCLEOTIDE SEQUENCE [LARGE SCALE GENOMIC DNA]</scope>
    <source>
        <strain evidence="12">DSM 22608 / JCM 16073 / KCTC 15190 / YIT 12066</strain>
    </source>
</reference>